<dbReference type="AlphaFoldDB" id="A0AAU9WZN9"/>
<evidence type="ECO:0000313" key="1">
    <source>
        <dbReference type="EMBL" id="CAH3131790.1"/>
    </source>
</evidence>
<sequence length="88" mass="10110">MGLNESKTKTMLVAGKRLHKKTNSTSLTVHLNFNENIDNLCKKLTQRIAFLKKIRHHLPLDQQILSYNSMIKQIIMAPVCGFLHLLII</sequence>
<proteinExistence type="predicted"/>
<dbReference type="Proteomes" id="UP001159428">
    <property type="component" value="Unassembled WGS sequence"/>
</dbReference>
<evidence type="ECO:0000313" key="2">
    <source>
        <dbReference type="Proteomes" id="UP001159428"/>
    </source>
</evidence>
<dbReference type="EMBL" id="CALNXJ010000026">
    <property type="protein sequence ID" value="CAH3131790.1"/>
    <property type="molecule type" value="Genomic_DNA"/>
</dbReference>
<comment type="caution">
    <text evidence="1">The sequence shown here is derived from an EMBL/GenBank/DDBJ whole genome shotgun (WGS) entry which is preliminary data.</text>
</comment>
<keyword evidence="2" id="KW-1185">Reference proteome</keyword>
<reference evidence="1 2" key="1">
    <citation type="submission" date="2022-05" db="EMBL/GenBank/DDBJ databases">
        <authorList>
            <consortium name="Genoscope - CEA"/>
            <person name="William W."/>
        </authorList>
    </citation>
    <scope>NUCLEOTIDE SEQUENCE [LARGE SCALE GENOMIC DNA]</scope>
</reference>
<organism evidence="1 2">
    <name type="scientific">Pocillopora meandrina</name>
    <dbReference type="NCBI Taxonomy" id="46732"/>
    <lineage>
        <taxon>Eukaryota</taxon>
        <taxon>Metazoa</taxon>
        <taxon>Cnidaria</taxon>
        <taxon>Anthozoa</taxon>
        <taxon>Hexacorallia</taxon>
        <taxon>Scleractinia</taxon>
        <taxon>Astrocoeniina</taxon>
        <taxon>Pocilloporidae</taxon>
        <taxon>Pocillopora</taxon>
    </lineage>
</organism>
<gene>
    <name evidence="1" type="ORF">PMEA_00014830</name>
</gene>
<accession>A0AAU9WZN9</accession>
<name>A0AAU9WZN9_9CNID</name>
<protein>
    <submittedName>
        <fullName evidence="1">Uncharacterized protein</fullName>
    </submittedName>
</protein>